<dbReference type="PANTHER" id="PTHR42924">
    <property type="entry name" value="EXONUCLEASE"/>
    <property type="match status" value="1"/>
</dbReference>
<dbReference type="Pfam" id="PF02811">
    <property type="entry name" value="PHP"/>
    <property type="match status" value="1"/>
</dbReference>
<gene>
    <name evidence="2" type="ORF">CL176_06475</name>
</gene>
<dbReference type="AlphaFoldDB" id="A0A347WKR4"/>
<organism evidence="2 3">
    <name type="scientific">Suicoccus acidiformans</name>
    <dbReference type="NCBI Taxonomy" id="2036206"/>
    <lineage>
        <taxon>Bacteria</taxon>
        <taxon>Bacillati</taxon>
        <taxon>Bacillota</taxon>
        <taxon>Bacilli</taxon>
        <taxon>Lactobacillales</taxon>
        <taxon>Aerococcaceae</taxon>
        <taxon>Suicoccus</taxon>
    </lineage>
</organism>
<dbReference type="SUPFAM" id="SSF89550">
    <property type="entry name" value="PHP domain-like"/>
    <property type="match status" value="1"/>
</dbReference>
<dbReference type="InterPro" id="IPR003141">
    <property type="entry name" value="Pol/His_phosphatase_N"/>
</dbReference>
<dbReference type="InterPro" id="IPR004013">
    <property type="entry name" value="PHP_dom"/>
</dbReference>
<feature type="domain" description="Polymerase/histidinol phosphatase N-terminal" evidence="1">
    <location>
        <begin position="11"/>
        <end position="78"/>
    </location>
</feature>
<dbReference type="Proteomes" id="UP000263232">
    <property type="component" value="Chromosome"/>
</dbReference>
<dbReference type="InterPro" id="IPR052018">
    <property type="entry name" value="PHP_domain"/>
</dbReference>
<name>A0A347WKR4_9LACT</name>
<evidence type="ECO:0000313" key="2">
    <source>
        <dbReference type="EMBL" id="AXY25671.1"/>
    </source>
</evidence>
<keyword evidence="3" id="KW-1185">Reference proteome</keyword>
<dbReference type="OrthoDB" id="9804333at2"/>
<sequence length="327" mass="37487">MRWPKVEFIRCELHNHTNESDGNLSAEELAAYAAEHNFEVYALTDHNVVSGQSKVAAAIEKNHYTTQLIKGVEVTTIYGHILGLGMEDMFDFIELNPYEPDSFFLNMRACGAEVIGIAHPFCIGNPIMTGCRYTMELDDYRLIDYIEVYNTSGGDTELGDRFTGNYDALNWWEDLVHQGYDLAALTGKDLHDVRPEYEEVFLTYVPVETKASDKTRQVINGIKRQETFITKGPWLTGELRGMKLHLKFDHRNTYLNWHEVYQDLKPVISVRYSNEEEEIFDITFKSEEVVLPLAKKADRVTLRIYDKEISNQSIILAGKVFKQGGHA</sequence>
<evidence type="ECO:0000259" key="1">
    <source>
        <dbReference type="SMART" id="SM00481"/>
    </source>
</evidence>
<dbReference type="GO" id="GO:0035312">
    <property type="term" value="F:5'-3' DNA exonuclease activity"/>
    <property type="evidence" value="ECO:0007669"/>
    <property type="project" value="TreeGrafter"/>
</dbReference>
<dbReference type="KEGG" id="abae:CL176_06475"/>
<reference evidence="2 3" key="1">
    <citation type="submission" date="2017-09" db="EMBL/GenBank/DDBJ databases">
        <title>Complete genome sequence of Oxytococcus suis strain ZY16052.</title>
        <authorList>
            <person name="Li F."/>
        </authorList>
    </citation>
    <scope>NUCLEOTIDE SEQUENCE [LARGE SCALE GENOMIC DNA]</scope>
    <source>
        <strain evidence="2 3">ZY16052</strain>
    </source>
</reference>
<dbReference type="InterPro" id="IPR016195">
    <property type="entry name" value="Pol/histidinol_Pase-like"/>
</dbReference>
<dbReference type="GO" id="GO:0004534">
    <property type="term" value="F:5'-3' RNA exonuclease activity"/>
    <property type="evidence" value="ECO:0007669"/>
    <property type="project" value="TreeGrafter"/>
</dbReference>
<protein>
    <submittedName>
        <fullName evidence="2">PHP domain-containing protein</fullName>
    </submittedName>
</protein>
<dbReference type="Gene3D" id="3.20.20.140">
    <property type="entry name" value="Metal-dependent hydrolases"/>
    <property type="match status" value="1"/>
</dbReference>
<dbReference type="NCBIfam" id="NF038032">
    <property type="entry name" value="CehA_McbA_metalo"/>
    <property type="match status" value="1"/>
</dbReference>
<proteinExistence type="predicted"/>
<accession>A0A347WKR4</accession>
<dbReference type="EMBL" id="CP023434">
    <property type="protein sequence ID" value="AXY25671.1"/>
    <property type="molecule type" value="Genomic_DNA"/>
</dbReference>
<evidence type="ECO:0000313" key="3">
    <source>
        <dbReference type="Proteomes" id="UP000263232"/>
    </source>
</evidence>
<dbReference type="PANTHER" id="PTHR42924:SF3">
    <property type="entry name" value="POLYMERASE_HISTIDINOL PHOSPHATASE N-TERMINAL DOMAIN-CONTAINING PROTEIN"/>
    <property type="match status" value="1"/>
</dbReference>
<dbReference type="SMART" id="SM00481">
    <property type="entry name" value="POLIIIAc"/>
    <property type="match status" value="1"/>
</dbReference>